<dbReference type="RefSeq" id="WP_301788928.1">
    <property type="nucleotide sequence ID" value="NZ_JAUJRV010000053.1"/>
</dbReference>
<dbReference type="Gene3D" id="2.40.50.100">
    <property type="match status" value="2"/>
</dbReference>
<protein>
    <submittedName>
        <fullName evidence="8">TOBE domain-containing protein</fullName>
    </submittedName>
</protein>
<feature type="region of interest" description="Required for dimer formation and molybdate binding" evidence="6">
    <location>
        <begin position="131"/>
        <end position="139"/>
    </location>
</feature>
<dbReference type="GO" id="GO:0006355">
    <property type="term" value="P:regulation of DNA-templated transcription"/>
    <property type="evidence" value="ECO:0007669"/>
    <property type="project" value="InterPro"/>
</dbReference>
<comment type="caution">
    <text evidence="8">The sequence shown here is derived from an EMBL/GenBank/DDBJ whole genome shotgun (WGS) entry which is preliminary data.</text>
</comment>
<keyword evidence="3 5" id="KW-0500">Molybdenum</keyword>
<evidence type="ECO:0000256" key="4">
    <source>
        <dbReference type="ARBA" id="ARBA00022737"/>
    </source>
</evidence>
<proteinExistence type="inferred from homology"/>
<dbReference type="InterPro" id="IPR004606">
    <property type="entry name" value="Mop_domain"/>
</dbReference>
<dbReference type="PIRSF" id="PIRSF005763">
    <property type="entry name" value="Txn_reg_ModE"/>
    <property type="match status" value="1"/>
</dbReference>
<dbReference type="InterPro" id="IPR005116">
    <property type="entry name" value="Transp-assoc_OB_typ1"/>
</dbReference>
<evidence type="ECO:0000313" key="8">
    <source>
        <dbReference type="EMBL" id="MDN7799694.1"/>
    </source>
</evidence>
<dbReference type="InterPro" id="IPR008995">
    <property type="entry name" value="Mo/tungstate-bd_C_term_dom"/>
</dbReference>
<dbReference type="SUPFAM" id="SSF50331">
    <property type="entry name" value="MOP-like"/>
    <property type="match status" value="2"/>
</dbReference>
<evidence type="ECO:0000259" key="7">
    <source>
        <dbReference type="PROSITE" id="PS51866"/>
    </source>
</evidence>
<dbReference type="GO" id="GO:0030151">
    <property type="term" value="F:molybdenum ion binding"/>
    <property type="evidence" value="ECO:0007669"/>
    <property type="project" value="UniProtKB-UniRule"/>
</dbReference>
<evidence type="ECO:0000256" key="6">
    <source>
        <dbReference type="PIRSR" id="PIRSR005763-1"/>
    </source>
</evidence>
<dbReference type="NCBIfam" id="TIGR00638">
    <property type="entry name" value="Mop"/>
    <property type="match status" value="2"/>
</dbReference>
<evidence type="ECO:0000256" key="5">
    <source>
        <dbReference type="PIRNR" id="PIRNR005763"/>
    </source>
</evidence>
<comment type="similarity">
    <text evidence="1 5">Belongs to the ModE family.</text>
</comment>
<dbReference type="InterPro" id="IPR036390">
    <property type="entry name" value="WH_DNA-bd_sf"/>
</dbReference>
<dbReference type="InterPro" id="IPR016462">
    <property type="entry name" value="ModE"/>
</dbReference>
<dbReference type="Gene3D" id="1.10.10.10">
    <property type="entry name" value="Winged helix-like DNA-binding domain superfamily/Winged helix DNA-binding domain"/>
    <property type="match status" value="1"/>
</dbReference>
<evidence type="ECO:0000256" key="1">
    <source>
        <dbReference type="ARBA" id="ARBA00008110"/>
    </source>
</evidence>
<name>A0AAW7TD40_BURVI</name>
<gene>
    <name evidence="8" type="ORF">QZM33_32725</name>
</gene>
<evidence type="ECO:0000313" key="9">
    <source>
        <dbReference type="Proteomes" id="UP001171620"/>
    </source>
</evidence>
<feature type="domain" description="Mop" evidence="7">
    <location>
        <begin position="130"/>
        <end position="196"/>
    </location>
</feature>
<dbReference type="PANTHER" id="PTHR30432:SF1">
    <property type="entry name" value="DNA-BINDING TRANSCRIPTIONAL DUAL REGULATOR MODE"/>
    <property type="match status" value="1"/>
</dbReference>
<dbReference type="AlphaFoldDB" id="A0AAW7TD40"/>
<dbReference type="Pfam" id="PF03459">
    <property type="entry name" value="TOBE"/>
    <property type="match status" value="2"/>
</dbReference>
<keyword evidence="2 5" id="KW-0813">Transport</keyword>
<dbReference type="InterPro" id="IPR036388">
    <property type="entry name" value="WH-like_DNA-bd_sf"/>
</dbReference>
<dbReference type="GO" id="GO:0015689">
    <property type="term" value="P:molybdate ion transport"/>
    <property type="evidence" value="ECO:0007669"/>
    <property type="project" value="UniProtKB-UniRule"/>
</dbReference>
<dbReference type="SUPFAM" id="SSF46785">
    <property type="entry name" value="Winged helix' DNA-binding domain"/>
    <property type="match status" value="1"/>
</dbReference>
<dbReference type="InterPro" id="IPR051815">
    <property type="entry name" value="Molybdate_resp_trans_reg"/>
</dbReference>
<sequence length="273" mass="28556">MRETCGTRNDATLLIGELKLAGRLDERFFALLEAIDNTGSINRAARVAGYSYKGAWLLLESASNLASQPLFTTETGGKGGGGTRLTPAARELLSAWRVLQVRTRRFLREQEAWLVQSPALSGLLRRIAVKTTARNQFSGTIAAVSDGPVTTQVTLKISGDQEIVATMTTAAAKRLGLKIGQDAIALIKSSAVVLVADFAGYVLSARNQFSGSISRIERGATTSLVVVTLAGGVNVTSSVTNDAVDALGLVVGQPATAVFKAYSVMVAVAVAAA</sequence>
<organism evidence="8 9">
    <name type="scientific">Burkholderia vietnamiensis</name>
    <dbReference type="NCBI Taxonomy" id="60552"/>
    <lineage>
        <taxon>Bacteria</taxon>
        <taxon>Pseudomonadati</taxon>
        <taxon>Pseudomonadota</taxon>
        <taxon>Betaproteobacteria</taxon>
        <taxon>Burkholderiales</taxon>
        <taxon>Burkholderiaceae</taxon>
        <taxon>Burkholderia</taxon>
        <taxon>Burkholderia cepacia complex</taxon>
    </lineage>
</organism>
<keyword evidence="4" id="KW-0677">Repeat</keyword>
<dbReference type="PROSITE" id="PS51866">
    <property type="entry name" value="MOP"/>
    <property type="match status" value="2"/>
</dbReference>
<accession>A0AAW7TD40</accession>
<reference evidence="8" key="1">
    <citation type="submission" date="2023-07" db="EMBL/GenBank/DDBJ databases">
        <title>A collection of bacterial strains from the Burkholderia cepacia Research Laboratory and Repository.</title>
        <authorList>
            <person name="Lipuma J."/>
            <person name="Spilker T."/>
            <person name="Caverly L."/>
        </authorList>
    </citation>
    <scope>NUCLEOTIDE SEQUENCE</scope>
    <source>
        <strain evidence="8">AU44268</strain>
    </source>
</reference>
<dbReference type="EMBL" id="JAUJRV010000053">
    <property type="protein sequence ID" value="MDN7799694.1"/>
    <property type="molecule type" value="Genomic_DNA"/>
</dbReference>
<feature type="domain" description="Mop" evidence="7">
    <location>
        <begin position="202"/>
        <end position="268"/>
    </location>
</feature>
<evidence type="ECO:0000256" key="3">
    <source>
        <dbReference type="ARBA" id="ARBA00022505"/>
    </source>
</evidence>
<dbReference type="PANTHER" id="PTHR30432">
    <property type="entry name" value="TRANSCRIPTIONAL REGULATOR MODE"/>
    <property type="match status" value="1"/>
</dbReference>
<evidence type="ECO:0000256" key="2">
    <source>
        <dbReference type="ARBA" id="ARBA00022448"/>
    </source>
</evidence>
<dbReference type="Proteomes" id="UP001171620">
    <property type="component" value="Unassembled WGS sequence"/>
</dbReference>